<evidence type="ECO:0000256" key="8">
    <source>
        <dbReference type="ARBA" id="ARBA00022777"/>
    </source>
</evidence>
<dbReference type="InterPro" id="IPR013783">
    <property type="entry name" value="Ig-like_fold"/>
</dbReference>
<keyword evidence="3" id="KW-0808">Transferase</keyword>
<dbReference type="InterPro" id="IPR011009">
    <property type="entry name" value="Kinase-like_dom_sf"/>
</dbReference>
<keyword evidence="9 19" id="KW-0067">ATP-binding</keyword>
<dbReference type="Gene3D" id="1.10.510.10">
    <property type="entry name" value="Transferase(Phosphotransferase) domain 1"/>
    <property type="match status" value="1"/>
</dbReference>
<dbReference type="SMART" id="SM00409">
    <property type="entry name" value="IG"/>
    <property type="match status" value="3"/>
</dbReference>
<dbReference type="InterPro" id="IPR013098">
    <property type="entry name" value="Ig_I-set"/>
</dbReference>
<dbReference type="GO" id="GO:0043235">
    <property type="term" value="C:receptor complex"/>
    <property type="evidence" value="ECO:0007669"/>
    <property type="project" value="TreeGrafter"/>
</dbReference>
<keyword evidence="15" id="KW-0325">Glycoprotein</keyword>
<feature type="binding site" evidence="19">
    <location>
        <position position="714"/>
    </location>
    <ligand>
        <name>ATP</name>
        <dbReference type="ChEBI" id="CHEBI:30616"/>
    </ligand>
</feature>
<evidence type="ECO:0000256" key="1">
    <source>
        <dbReference type="ARBA" id="ARBA00004167"/>
    </source>
</evidence>
<dbReference type="InterPro" id="IPR036179">
    <property type="entry name" value="Ig-like_dom_sf"/>
</dbReference>
<dbReference type="SMART" id="SM00219">
    <property type="entry name" value="TyrKc"/>
    <property type="match status" value="1"/>
</dbReference>
<protein>
    <recommendedName>
        <fullName evidence="2">receptor protein-tyrosine kinase</fullName>
        <ecNumber evidence="2">2.7.10.1</ecNumber>
    </recommendedName>
</protein>
<evidence type="ECO:0000256" key="22">
    <source>
        <dbReference type="SAM" id="SignalP"/>
    </source>
</evidence>
<keyword evidence="12" id="KW-0829">Tyrosine-protein kinase</keyword>
<dbReference type="Gene3D" id="2.20.100.10">
    <property type="entry name" value="Thrombospondin type-1 (TSP1) repeat"/>
    <property type="match status" value="1"/>
</dbReference>
<feature type="region of interest" description="Disordered" evidence="20">
    <location>
        <begin position="984"/>
        <end position="1012"/>
    </location>
</feature>
<evidence type="ECO:0000256" key="19">
    <source>
        <dbReference type="PROSITE-ProRule" id="PRU10141"/>
    </source>
</evidence>
<comment type="caution">
    <text evidence="18">Lacks conserved residue(s) required for the propagation of feature annotation.</text>
</comment>
<feature type="signal peptide" evidence="22">
    <location>
        <begin position="1"/>
        <end position="23"/>
    </location>
</feature>
<evidence type="ECO:0000256" key="15">
    <source>
        <dbReference type="ARBA" id="ARBA00023180"/>
    </source>
</evidence>
<dbReference type="SUPFAM" id="SSF48726">
    <property type="entry name" value="Immunoglobulin"/>
    <property type="match status" value="4"/>
</dbReference>
<dbReference type="Gene3D" id="3.30.200.20">
    <property type="entry name" value="Phosphorylase Kinase, domain 1"/>
    <property type="match status" value="1"/>
</dbReference>
<keyword evidence="16" id="KW-0393">Immunoglobulin domain</keyword>
<dbReference type="FunFam" id="3.10.250.10:FF:000016">
    <property type="entry name" value="Scavenger receptor cysteine-rich protein type 12"/>
    <property type="match status" value="1"/>
</dbReference>
<feature type="domain" description="Ig-like" evidence="25">
    <location>
        <begin position="274"/>
        <end position="350"/>
    </location>
</feature>
<evidence type="ECO:0000313" key="27">
    <source>
        <dbReference type="Proteomes" id="UP001159428"/>
    </source>
</evidence>
<dbReference type="Gene3D" id="2.60.40.10">
    <property type="entry name" value="Immunoglobulins"/>
    <property type="match status" value="4"/>
</dbReference>
<dbReference type="EMBL" id="CALNXJ010000045">
    <property type="protein sequence ID" value="CAH3148923.1"/>
    <property type="molecule type" value="Genomic_DNA"/>
</dbReference>
<dbReference type="InterPro" id="IPR020635">
    <property type="entry name" value="Tyr_kinase_cat_dom"/>
</dbReference>
<dbReference type="InterPro" id="IPR050122">
    <property type="entry name" value="RTK"/>
</dbReference>
<keyword evidence="7 19" id="KW-0547">Nucleotide-binding</keyword>
<dbReference type="PRINTS" id="PR01705">
    <property type="entry name" value="TSP1REPEAT"/>
</dbReference>
<keyword evidence="6" id="KW-0677">Repeat</keyword>
<dbReference type="Pfam" id="PF00090">
    <property type="entry name" value="TSP_1"/>
    <property type="match status" value="1"/>
</dbReference>
<accession>A0AAU9XIV7</accession>
<evidence type="ECO:0000256" key="9">
    <source>
        <dbReference type="ARBA" id="ARBA00022840"/>
    </source>
</evidence>
<evidence type="ECO:0000256" key="4">
    <source>
        <dbReference type="ARBA" id="ARBA00022692"/>
    </source>
</evidence>
<dbReference type="GO" id="GO:0004714">
    <property type="term" value="F:transmembrane receptor protein tyrosine kinase activity"/>
    <property type="evidence" value="ECO:0007669"/>
    <property type="project" value="UniProtKB-EC"/>
</dbReference>
<keyword evidence="5 22" id="KW-0732">Signal</keyword>
<keyword evidence="13 18" id="KW-1015">Disulfide bond</keyword>
<dbReference type="Pfam" id="PF07714">
    <property type="entry name" value="PK_Tyr_Ser-Thr"/>
    <property type="match status" value="1"/>
</dbReference>
<keyword evidence="14" id="KW-0675">Receptor</keyword>
<dbReference type="InterPro" id="IPR007110">
    <property type="entry name" value="Ig-like_dom"/>
</dbReference>
<sequence length="1012" mass="113273">MLSKVVYQMFLLTTLLVVDGGWSEWNSWSNCTKAVGGIQTRKRECTNPEPAYGGKHCDGTSALLRGCSNMSSCREGFPLRFETKGNPSVGTMEIFSNSSWKTLCTSQWDDADKNSVCMAMGYYNNGVYANGTWYAERGNASMSTHYNCTIPTTCQNNVVKKQQVCEVPVRLKGANVEYGGRVEVFYKGKWAKICRNEWDFDDVKVICRQLGFEEALAEFVGSEVKDEGIPFAMSDVSCTGEESELALCNRLDGKSNISSQCQLDGKGSQALCQPKNKKVLLRDELYFDIGSEERLHCSIQNKTNHARWVINGLKLEITNSSSRRIRAEDNGDLVIDDVQLSDGGVYECLILEHIQYYIVYINARFTEKTLGQQTLTAYTSGIISCSADGKPSPQISWSKQGGKSLDPIRFTPVSNGSLRISYVSMKQTKGPQRVTSKDNHIRVRVIIRPEVVISGAPNLIIEGNSVNLTCEVVAGRPEPQITWLKNTTLKGNSLSLLFTEITKEDEGWYTCEAKNEAGVSTKDVNISVKVPPRIKEFRNLTIAFHSPFKEECYLGGDPKVSVNWTKDGVLISKNNTLVIRRATLKDKGNYECTAKNDDTEAKSSFWIDVTAKQVPRAMQSFNTLWYYIGGSVAAAIVISLIAWYFCKRRKAIFSPDQEQAIQMEPLNAEADKWEVAVNRVLLQDVIGRGAFGAVWRALLSSPNGQPGNRTVAAKCFTPTAGEEGRKCLMREIELGKLISENVSPNIVKFMGCVTTEIHPILIMEYLPCGDLLGYMRKCRGVRDRYYLGEGRAQDLNNYDLVLFAKQIAAGMVFLGTRGIIHRDLAARNVLLDNNYVCKVTDFGMAYQSFKYGHGNAKKGRLPIKWTAPEILLGELAGLSTLSDVWSYGIVLYEIVTLGGIPYDGWSEAMVIAEVTKGYQMPKPDHVDNKLYDIMKRCWNRNPNFRPPFENLRQRMDTYIREETYLELLNMGTYDKAKYSRVEDLGGEDAGPSEKVAKRASAKRLGKWASDRR</sequence>
<feature type="domain" description="Protein kinase" evidence="23">
    <location>
        <begin position="680"/>
        <end position="959"/>
    </location>
</feature>
<evidence type="ECO:0000256" key="12">
    <source>
        <dbReference type="ARBA" id="ARBA00023137"/>
    </source>
</evidence>
<keyword evidence="4 21" id="KW-0812">Transmembrane</keyword>
<dbReference type="PRINTS" id="PR00109">
    <property type="entry name" value="TYRKINASE"/>
</dbReference>
<dbReference type="PROSITE" id="PS00109">
    <property type="entry name" value="PROTEIN_KINASE_TYR"/>
    <property type="match status" value="1"/>
</dbReference>
<dbReference type="InterPro" id="IPR036383">
    <property type="entry name" value="TSP1_rpt_sf"/>
</dbReference>
<dbReference type="PROSITE" id="PS50011">
    <property type="entry name" value="PROTEIN_KINASE_DOM"/>
    <property type="match status" value="1"/>
</dbReference>
<dbReference type="PROSITE" id="PS50287">
    <property type="entry name" value="SRCR_2"/>
    <property type="match status" value="2"/>
</dbReference>
<reference evidence="26 27" key="1">
    <citation type="submission" date="2022-05" db="EMBL/GenBank/DDBJ databases">
        <authorList>
            <consortium name="Genoscope - CEA"/>
            <person name="William W."/>
        </authorList>
    </citation>
    <scope>NUCLEOTIDE SEQUENCE [LARGE SCALE GENOMIC DNA]</scope>
</reference>
<evidence type="ECO:0000259" key="23">
    <source>
        <dbReference type="PROSITE" id="PS50011"/>
    </source>
</evidence>
<evidence type="ECO:0000256" key="7">
    <source>
        <dbReference type="ARBA" id="ARBA00022741"/>
    </source>
</evidence>
<keyword evidence="11 21" id="KW-0472">Membrane</keyword>
<dbReference type="Pfam" id="PF00530">
    <property type="entry name" value="SRCR"/>
    <property type="match status" value="2"/>
</dbReference>
<evidence type="ECO:0000256" key="3">
    <source>
        <dbReference type="ARBA" id="ARBA00022679"/>
    </source>
</evidence>
<organism evidence="26 27">
    <name type="scientific">Pocillopora meandrina</name>
    <dbReference type="NCBI Taxonomy" id="46732"/>
    <lineage>
        <taxon>Eukaryota</taxon>
        <taxon>Metazoa</taxon>
        <taxon>Cnidaria</taxon>
        <taxon>Anthozoa</taxon>
        <taxon>Hexacorallia</taxon>
        <taxon>Scleractinia</taxon>
        <taxon>Astrocoeniina</taxon>
        <taxon>Pocilloporidae</taxon>
        <taxon>Pocillopora</taxon>
    </lineage>
</organism>
<dbReference type="GO" id="GO:0007169">
    <property type="term" value="P:cell surface receptor protein tyrosine kinase signaling pathway"/>
    <property type="evidence" value="ECO:0007669"/>
    <property type="project" value="TreeGrafter"/>
</dbReference>
<dbReference type="PROSITE" id="PS50092">
    <property type="entry name" value="TSP1"/>
    <property type="match status" value="1"/>
</dbReference>
<evidence type="ECO:0000259" key="25">
    <source>
        <dbReference type="PROSITE" id="PS50835"/>
    </source>
</evidence>
<feature type="disulfide bond" evidence="18">
    <location>
        <begin position="238"/>
        <end position="248"/>
    </location>
</feature>
<evidence type="ECO:0000313" key="26">
    <source>
        <dbReference type="EMBL" id="CAH3148923.1"/>
    </source>
</evidence>
<proteinExistence type="predicted"/>
<evidence type="ECO:0000256" key="13">
    <source>
        <dbReference type="ARBA" id="ARBA00023157"/>
    </source>
</evidence>
<dbReference type="InterPro" id="IPR003599">
    <property type="entry name" value="Ig_sub"/>
</dbReference>
<dbReference type="GO" id="GO:0005524">
    <property type="term" value="F:ATP binding"/>
    <property type="evidence" value="ECO:0007669"/>
    <property type="project" value="UniProtKB-UniRule"/>
</dbReference>
<comment type="subcellular location">
    <subcellularLocation>
        <location evidence="1">Membrane</location>
        <topology evidence="1">Single-pass membrane protein</topology>
    </subcellularLocation>
</comment>
<evidence type="ECO:0000256" key="21">
    <source>
        <dbReference type="SAM" id="Phobius"/>
    </source>
</evidence>
<evidence type="ECO:0000256" key="6">
    <source>
        <dbReference type="ARBA" id="ARBA00022737"/>
    </source>
</evidence>
<evidence type="ECO:0000256" key="14">
    <source>
        <dbReference type="ARBA" id="ARBA00023170"/>
    </source>
</evidence>
<dbReference type="Pfam" id="PF13927">
    <property type="entry name" value="Ig_3"/>
    <property type="match status" value="1"/>
</dbReference>
<dbReference type="PANTHER" id="PTHR24416:SF600">
    <property type="entry name" value="PDGF- AND VEGF-RECEPTOR RELATED, ISOFORM J"/>
    <property type="match status" value="1"/>
</dbReference>
<dbReference type="InterPro" id="IPR017441">
    <property type="entry name" value="Protein_kinase_ATP_BS"/>
</dbReference>
<dbReference type="SUPFAM" id="SSF82895">
    <property type="entry name" value="TSP-1 type 1 repeat"/>
    <property type="match status" value="1"/>
</dbReference>
<evidence type="ECO:0000256" key="17">
    <source>
        <dbReference type="ARBA" id="ARBA00051243"/>
    </source>
</evidence>
<feature type="domain" description="SRCR" evidence="24">
    <location>
        <begin position="79"/>
        <end position="121"/>
    </location>
</feature>
<feature type="chain" id="PRO_5043829860" description="receptor protein-tyrosine kinase" evidence="22">
    <location>
        <begin position="24"/>
        <end position="1012"/>
    </location>
</feature>
<comment type="caution">
    <text evidence="26">The sequence shown here is derived from an EMBL/GenBank/DDBJ whole genome shotgun (WGS) entry which is preliminary data.</text>
</comment>
<feature type="domain" description="Ig-like" evidence="25">
    <location>
        <begin position="449"/>
        <end position="527"/>
    </location>
</feature>
<dbReference type="AlphaFoldDB" id="A0AAU9XIV7"/>
<dbReference type="GO" id="GO:0005886">
    <property type="term" value="C:plasma membrane"/>
    <property type="evidence" value="ECO:0007669"/>
    <property type="project" value="TreeGrafter"/>
</dbReference>
<dbReference type="FunFam" id="2.20.100.10:FF:000001">
    <property type="entry name" value="semaphorin-5A isoform X1"/>
    <property type="match status" value="1"/>
</dbReference>
<evidence type="ECO:0000259" key="24">
    <source>
        <dbReference type="PROSITE" id="PS50287"/>
    </source>
</evidence>
<feature type="domain" description="SRCR" evidence="24">
    <location>
        <begin position="169"/>
        <end position="273"/>
    </location>
</feature>
<dbReference type="InterPro" id="IPR001190">
    <property type="entry name" value="SRCR"/>
</dbReference>
<evidence type="ECO:0000256" key="2">
    <source>
        <dbReference type="ARBA" id="ARBA00011902"/>
    </source>
</evidence>
<name>A0AAU9XIV7_9CNID</name>
<keyword evidence="27" id="KW-1185">Reference proteome</keyword>
<dbReference type="PROSITE" id="PS00107">
    <property type="entry name" value="PROTEIN_KINASE_ATP"/>
    <property type="match status" value="1"/>
</dbReference>
<evidence type="ECO:0000256" key="16">
    <source>
        <dbReference type="ARBA" id="ARBA00023319"/>
    </source>
</evidence>
<dbReference type="InterPro" id="IPR001245">
    <property type="entry name" value="Ser-Thr/Tyr_kinase_cat_dom"/>
</dbReference>
<dbReference type="InterPro" id="IPR000884">
    <property type="entry name" value="TSP1_rpt"/>
</dbReference>
<dbReference type="EC" id="2.7.10.1" evidence="2"/>
<dbReference type="SUPFAM" id="SSF56487">
    <property type="entry name" value="SRCR-like"/>
    <property type="match status" value="2"/>
</dbReference>
<evidence type="ECO:0000256" key="5">
    <source>
        <dbReference type="ARBA" id="ARBA00022729"/>
    </source>
</evidence>
<dbReference type="InterPro" id="IPR000719">
    <property type="entry name" value="Prot_kinase_dom"/>
</dbReference>
<dbReference type="SMART" id="SM00408">
    <property type="entry name" value="IGc2"/>
    <property type="match status" value="4"/>
</dbReference>
<dbReference type="FunFam" id="1.10.510.10:FF:000554">
    <property type="entry name" value="Predicted protein"/>
    <property type="match status" value="1"/>
</dbReference>
<evidence type="ECO:0000256" key="11">
    <source>
        <dbReference type="ARBA" id="ARBA00023136"/>
    </source>
</evidence>
<dbReference type="SUPFAM" id="SSF56112">
    <property type="entry name" value="Protein kinase-like (PK-like)"/>
    <property type="match status" value="1"/>
</dbReference>
<keyword evidence="10 21" id="KW-1133">Transmembrane helix</keyword>
<dbReference type="InterPro" id="IPR036772">
    <property type="entry name" value="SRCR-like_dom_sf"/>
</dbReference>
<evidence type="ECO:0000256" key="20">
    <source>
        <dbReference type="SAM" id="MobiDB-lite"/>
    </source>
</evidence>
<dbReference type="PANTHER" id="PTHR24416">
    <property type="entry name" value="TYROSINE-PROTEIN KINASE RECEPTOR"/>
    <property type="match status" value="1"/>
</dbReference>
<dbReference type="Pfam" id="PF07679">
    <property type="entry name" value="I-set"/>
    <property type="match status" value="1"/>
</dbReference>
<dbReference type="InterPro" id="IPR003598">
    <property type="entry name" value="Ig_sub2"/>
</dbReference>
<dbReference type="PROSITE" id="PS50835">
    <property type="entry name" value="IG_LIKE"/>
    <property type="match status" value="3"/>
</dbReference>
<dbReference type="Proteomes" id="UP001159428">
    <property type="component" value="Unassembled WGS sequence"/>
</dbReference>
<comment type="catalytic activity">
    <reaction evidence="17">
        <text>L-tyrosyl-[protein] + ATP = O-phospho-L-tyrosyl-[protein] + ADP + H(+)</text>
        <dbReference type="Rhea" id="RHEA:10596"/>
        <dbReference type="Rhea" id="RHEA-COMP:10136"/>
        <dbReference type="Rhea" id="RHEA-COMP:20101"/>
        <dbReference type="ChEBI" id="CHEBI:15378"/>
        <dbReference type="ChEBI" id="CHEBI:30616"/>
        <dbReference type="ChEBI" id="CHEBI:46858"/>
        <dbReference type="ChEBI" id="CHEBI:61978"/>
        <dbReference type="ChEBI" id="CHEBI:456216"/>
        <dbReference type="EC" id="2.7.10.1"/>
    </reaction>
</comment>
<dbReference type="SMART" id="SM00202">
    <property type="entry name" value="SR"/>
    <property type="match status" value="1"/>
</dbReference>
<gene>
    <name evidence="26" type="ORF">PMEA_00024191</name>
</gene>
<keyword evidence="8" id="KW-0418">Kinase</keyword>
<evidence type="ECO:0000256" key="18">
    <source>
        <dbReference type="PROSITE-ProRule" id="PRU00196"/>
    </source>
</evidence>
<evidence type="ECO:0000256" key="10">
    <source>
        <dbReference type="ARBA" id="ARBA00022989"/>
    </source>
</evidence>
<dbReference type="InterPro" id="IPR008266">
    <property type="entry name" value="Tyr_kinase_AS"/>
</dbReference>
<dbReference type="CDD" id="cd00192">
    <property type="entry name" value="PTKc"/>
    <property type="match status" value="1"/>
</dbReference>
<feature type="domain" description="Ig-like" evidence="25">
    <location>
        <begin position="532"/>
        <end position="604"/>
    </location>
</feature>
<dbReference type="Gene3D" id="3.10.250.10">
    <property type="entry name" value="SRCR-like domain"/>
    <property type="match status" value="2"/>
</dbReference>
<dbReference type="PRINTS" id="PR00258">
    <property type="entry name" value="SPERACTRCPTR"/>
</dbReference>
<feature type="transmembrane region" description="Helical" evidence="21">
    <location>
        <begin position="624"/>
        <end position="646"/>
    </location>
</feature>